<organism evidence="1 2">
    <name type="scientific">Romanomermis culicivorax</name>
    <name type="common">Nematode worm</name>
    <dbReference type="NCBI Taxonomy" id="13658"/>
    <lineage>
        <taxon>Eukaryota</taxon>
        <taxon>Metazoa</taxon>
        <taxon>Ecdysozoa</taxon>
        <taxon>Nematoda</taxon>
        <taxon>Enoplea</taxon>
        <taxon>Dorylaimia</taxon>
        <taxon>Mermithida</taxon>
        <taxon>Mermithoidea</taxon>
        <taxon>Mermithidae</taxon>
        <taxon>Romanomermis</taxon>
    </lineage>
</organism>
<dbReference type="AlphaFoldDB" id="A0A915KF85"/>
<dbReference type="WBParaSite" id="nRc.2.0.1.t37382-RA">
    <property type="protein sequence ID" value="nRc.2.0.1.t37382-RA"/>
    <property type="gene ID" value="nRc.2.0.1.g37382"/>
</dbReference>
<keyword evidence="1" id="KW-1185">Reference proteome</keyword>
<evidence type="ECO:0000313" key="1">
    <source>
        <dbReference type="Proteomes" id="UP000887565"/>
    </source>
</evidence>
<evidence type="ECO:0000313" key="2">
    <source>
        <dbReference type="WBParaSite" id="nRc.2.0.1.t37382-RA"/>
    </source>
</evidence>
<reference evidence="2" key="1">
    <citation type="submission" date="2022-11" db="UniProtKB">
        <authorList>
            <consortium name="WormBaseParasite"/>
        </authorList>
    </citation>
    <scope>IDENTIFICATION</scope>
</reference>
<name>A0A915KF85_ROMCU</name>
<dbReference type="Proteomes" id="UP000887565">
    <property type="component" value="Unplaced"/>
</dbReference>
<sequence length="46" mass="5418">MGLSIDQLQSKNFCRAPIFCTIKHQFTIHKPTARLKYSIDHWTVGW</sequence>
<protein>
    <submittedName>
        <fullName evidence="2">Uncharacterized protein</fullName>
    </submittedName>
</protein>
<proteinExistence type="predicted"/>
<accession>A0A915KF85</accession>